<dbReference type="Proteomes" id="UP001292094">
    <property type="component" value="Unassembled WGS sequence"/>
</dbReference>
<evidence type="ECO:0000313" key="2">
    <source>
        <dbReference type="EMBL" id="KAK4320957.1"/>
    </source>
</evidence>
<feature type="region of interest" description="Disordered" evidence="1">
    <location>
        <begin position="1"/>
        <end position="20"/>
    </location>
</feature>
<reference evidence="2" key="1">
    <citation type="submission" date="2023-11" db="EMBL/GenBank/DDBJ databases">
        <title>Genome assemblies of two species of porcelain crab, Petrolisthes cinctipes and Petrolisthes manimaculis (Anomura: Porcellanidae).</title>
        <authorList>
            <person name="Angst P."/>
        </authorList>
    </citation>
    <scope>NUCLEOTIDE SEQUENCE</scope>
    <source>
        <strain evidence="2">PB745_02</strain>
        <tissue evidence="2">Gill</tissue>
    </source>
</reference>
<protein>
    <submittedName>
        <fullName evidence="2">Uncharacterized protein</fullName>
    </submittedName>
</protein>
<sequence>MADEADTGTESSPTSWTHGGGGCVSDAGCPGFAKAALLFCQDSSVDGPSFTAVEEGSEHNCRDCLPETAKSTAWLALEIRLLTSASKLAELERVLPR</sequence>
<organism evidence="2 3">
    <name type="scientific">Petrolisthes manimaculis</name>
    <dbReference type="NCBI Taxonomy" id="1843537"/>
    <lineage>
        <taxon>Eukaryota</taxon>
        <taxon>Metazoa</taxon>
        <taxon>Ecdysozoa</taxon>
        <taxon>Arthropoda</taxon>
        <taxon>Crustacea</taxon>
        <taxon>Multicrustacea</taxon>
        <taxon>Malacostraca</taxon>
        <taxon>Eumalacostraca</taxon>
        <taxon>Eucarida</taxon>
        <taxon>Decapoda</taxon>
        <taxon>Pleocyemata</taxon>
        <taxon>Anomura</taxon>
        <taxon>Galatheoidea</taxon>
        <taxon>Porcellanidae</taxon>
        <taxon>Petrolisthes</taxon>
    </lineage>
</organism>
<proteinExistence type="predicted"/>
<accession>A0AAE1UEU8</accession>
<dbReference type="AlphaFoldDB" id="A0AAE1UEU8"/>
<evidence type="ECO:0000256" key="1">
    <source>
        <dbReference type="SAM" id="MobiDB-lite"/>
    </source>
</evidence>
<gene>
    <name evidence="2" type="ORF">Pmani_008211</name>
</gene>
<evidence type="ECO:0000313" key="3">
    <source>
        <dbReference type="Proteomes" id="UP001292094"/>
    </source>
</evidence>
<comment type="caution">
    <text evidence="2">The sequence shown here is derived from an EMBL/GenBank/DDBJ whole genome shotgun (WGS) entry which is preliminary data.</text>
</comment>
<keyword evidence="3" id="KW-1185">Reference proteome</keyword>
<dbReference type="EMBL" id="JAWZYT010000628">
    <property type="protein sequence ID" value="KAK4320957.1"/>
    <property type="molecule type" value="Genomic_DNA"/>
</dbReference>
<feature type="compositionally biased region" description="Polar residues" evidence="1">
    <location>
        <begin position="8"/>
        <end position="17"/>
    </location>
</feature>
<name>A0AAE1UEU8_9EUCA</name>